<keyword evidence="1" id="KW-1185">Reference proteome</keyword>
<evidence type="ECO:0000313" key="1">
    <source>
        <dbReference type="Proteomes" id="UP000887577"/>
    </source>
</evidence>
<reference evidence="2" key="1">
    <citation type="submission" date="2022-11" db="UniProtKB">
        <authorList>
            <consortium name="WormBaseParasite"/>
        </authorList>
    </citation>
    <scope>IDENTIFICATION</scope>
</reference>
<dbReference type="WBParaSite" id="PSU_v2.g8968.t1">
    <property type="protein sequence ID" value="PSU_v2.g8968.t1"/>
    <property type="gene ID" value="PSU_v2.g8968"/>
</dbReference>
<protein>
    <submittedName>
        <fullName evidence="2">Uncharacterized protein</fullName>
    </submittedName>
</protein>
<evidence type="ECO:0000313" key="2">
    <source>
        <dbReference type="WBParaSite" id="PSU_v2.g8968.t1"/>
    </source>
</evidence>
<dbReference type="Proteomes" id="UP000887577">
    <property type="component" value="Unplaced"/>
</dbReference>
<proteinExistence type="predicted"/>
<sequence>MEGPAYNEIKDASLIILNLNNYLVEDFINKAKEILAAKGDLMKVAHLLWFSTFSSIKLVFLQIGVNLGSDKSIDVFGDLANECVKDADEREYMELCFILAGRYTVR</sequence>
<accession>A0A914Z9G6</accession>
<name>A0A914Z9G6_9BILA</name>
<dbReference type="AlphaFoldDB" id="A0A914Z9G6"/>
<organism evidence="1 2">
    <name type="scientific">Panagrolaimus superbus</name>
    <dbReference type="NCBI Taxonomy" id="310955"/>
    <lineage>
        <taxon>Eukaryota</taxon>
        <taxon>Metazoa</taxon>
        <taxon>Ecdysozoa</taxon>
        <taxon>Nematoda</taxon>
        <taxon>Chromadorea</taxon>
        <taxon>Rhabditida</taxon>
        <taxon>Tylenchina</taxon>
        <taxon>Panagrolaimomorpha</taxon>
        <taxon>Panagrolaimoidea</taxon>
        <taxon>Panagrolaimidae</taxon>
        <taxon>Panagrolaimus</taxon>
    </lineage>
</organism>